<name>A0A8J5C831_ZINOF</name>
<protein>
    <submittedName>
        <fullName evidence="1">Uncharacterized protein</fullName>
    </submittedName>
</protein>
<gene>
    <name evidence="1" type="ORF">ZIOFF_071274</name>
</gene>
<sequence>MQSSNVSFRQHLSRLRCIQQLFLTGSNIFDCDLLVITLNLSYCDEEWELGLRFLLWSKIKWERDGDGSPEREGEGSLVLAVNRLHHVAWPGRQSSMRERLTVGNLGHSDEIGRNEGCASGGLVVTSEALPPPWVVVCPNVSLTLPCCSNWFSGGHGAAPSDHWVLGLKIHLQVKCEGFRAGLRALIHGKLL</sequence>
<evidence type="ECO:0000313" key="2">
    <source>
        <dbReference type="Proteomes" id="UP000734854"/>
    </source>
</evidence>
<accession>A0A8J5C831</accession>
<dbReference type="EMBL" id="JACMSC010000021">
    <property type="protein sequence ID" value="KAG6470214.1"/>
    <property type="molecule type" value="Genomic_DNA"/>
</dbReference>
<keyword evidence="2" id="KW-1185">Reference proteome</keyword>
<proteinExistence type="predicted"/>
<organism evidence="1 2">
    <name type="scientific">Zingiber officinale</name>
    <name type="common">Ginger</name>
    <name type="synonym">Amomum zingiber</name>
    <dbReference type="NCBI Taxonomy" id="94328"/>
    <lineage>
        <taxon>Eukaryota</taxon>
        <taxon>Viridiplantae</taxon>
        <taxon>Streptophyta</taxon>
        <taxon>Embryophyta</taxon>
        <taxon>Tracheophyta</taxon>
        <taxon>Spermatophyta</taxon>
        <taxon>Magnoliopsida</taxon>
        <taxon>Liliopsida</taxon>
        <taxon>Zingiberales</taxon>
        <taxon>Zingiberaceae</taxon>
        <taxon>Zingiber</taxon>
    </lineage>
</organism>
<dbReference type="AlphaFoldDB" id="A0A8J5C831"/>
<reference evidence="1 2" key="1">
    <citation type="submission" date="2020-08" db="EMBL/GenBank/DDBJ databases">
        <title>Plant Genome Project.</title>
        <authorList>
            <person name="Zhang R.-G."/>
        </authorList>
    </citation>
    <scope>NUCLEOTIDE SEQUENCE [LARGE SCALE GENOMIC DNA]</scope>
    <source>
        <tissue evidence="1">Rhizome</tissue>
    </source>
</reference>
<evidence type="ECO:0000313" key="1">
    <source>
        <dbReference type="EMBL" id="KAG6470214.1"/>
    </source>
</evidence>
<dbReference type="Proteomes" id="UP000734854">
    <property type="component" value="Unassembled WGS sequence"/>
</dbReference>
<comment type="caution">
    <text evidence="1">The sequence shown here is derived from an EMBL/GenBank/DDBJ whole genome shotgun (WGS) entry which is preliminary data.</text>
</comment>